<dbReference type="Proteomes" id="UP001159364">
    <property type="component" value="Linkage Group LG01"/>
</dbReference>
<evidence type="ECO:0000313" key="7">
    <source>
        <dbReference type="Proteomes" id="UP001159364"/>
    </source>
</evidence>
<sequence>MSSISKKKISVKTTLRSITSRIRRRSSMAASRRRLRSLTRKPQTTIPNNGQARSRVSDKLEALKNLIPTQNGDSMKADRLFQETADYIVRLRTQVFVLQRMIEFYESTSTGSDETVL</sequence>
<evidence type="ECO:0000256" key="1">
    <source>
        <dbReference type="ARBA" id="ARBA00004123"/>
    </source>
</evidence>
<dbReference type="InterPro" id="IPR036638">
    <property type="entry name" value="HLH_DNA-bd_sf"/>
</dbReference>
<name>A0AAV8U9S4_9ROSI</name>
<feature type="compositionally biased region" description="Low complexity" evidence="5">
    <location>
        <begin position="11"/>
        <end position="20"/>
    </location>
</feature>
<keyword evidence="2" id="KW-0805">Transcription regulation</keyword>
<evidence type="ECO:0000256" key="5">
    <source>
        <dbReference type="SAM" id="MobiDB-lite"/>
    </source>
</evidence>
<dbReference type="PANTHER" id="PTHR33124:SF57">
    <property type="entry name" value="TRANSCRIPTION FACTOR UPBEAT-LIKE PROTEIN"/>
    <property type="match status" value="1"/>
</dbReference>
<dbReference type="InterPro" id="IPR044660">
    <property type="entry name" value="IBH1-like"/>
</dbReference>
<comment type="subcellular location">
    <subcellularLocation>
        <location evidence="1">Nucleus</location>
    </subcellularLocation>
</comment>
<keyword evidence="4" id="KW-0539">Nucleus</keyword>
<organism evidence="6 7">
    <name type="scientific">Erythroxylum novogranatense</name>
    <dbReference type="NCBI Taxonomy" id="1862640"/>
    <lineage>
        <taxon>Eukaryota</taxon>
        <taxon>Viridiplantae</taxon>
        <taxon>Streptophyta</taxon>
        <taxon>Embryophyta</taxon>
        <taxon>Tracheophyta</taxon>
        <taxon>Spermatophyta</taxon>
        <taxon>Magnoliopsida</taxon>
        <taxon>eudicotyledons</taxon>
        <taxon>Gunneridae</taxon>
        <taxon>Pentapetalae</taxon>
        <taxon>rosids</taxon>
        <taxon>fabids</taxon>
        <taxon>Malpighiales</taxon>
        <taxon>Erythroxylaceae</taxon>
        <taxon>Erythroxylum</taxon>
    </lineage>
</organism>
<keyword evidence="3" id="KW-0804">Transcription</keyword>
<evidence type="ECO:0000256" key="2">
    <source>
        <dbReference type="ARBA" id="ARBA00023015"/>
    </source>
</evidence>
<feature type="compositionally biased region" description="Polar residues" evidence="5">
    <location>
        <begin position="41"/>
        <end position="54"/>
    </location>
</feature>
<dbReference type="GO" id="GO:0005634">
    <property type="term" value="C:nucleus"/>
    <property type="evidence" value="ECO:0007669"/>
    <property type="project" value="UniProtKB-SubCell"/>
</dbReference>
<feature type="compositionally biased region" description="Basic residues" evidence="5">
    <location>
        <begin position="1"/>
        <end position="10"/>
    </location>
</feature>
<evidence type="ECO:0000256" key="4">
    <source>
        <dbReference type="ARBA" id="ARBA00023242"/>
    </source>
</evidence>
<gene>
    <name evidence="6" type="ORF">K2173_019893</name>
</gene>
<feature type="compositionally biased region" description="Basic residues" evidence="5">
    <location>
        <begin position="21"/>
        <end position="39"/>
    </location>
</feature>
<keyword evidence="7" id="KW-1185">Reference proteome</keyword>
<evidence type="ECO:0000313" key="6">
    <source>
        <dbReference type="EMBL" id="KAJ8774889.1"/>
    </source>
</evidence>
<evidence type="ECO:0000256" key="3">
    <source>
        <dbReference type="ARBA" id="ARBA00023163"/>
    </source>
</evidence>
<dbReference type="GO" id="GO:0006355">
    <property type="term" value="P:regulation of DNA-templated transcription"/>
    <property type="evidence" value="ECO:0007669"/>
    <property type="project" value="InterPro"/>
</dbReference>
<feature type="region of interest" description="Disordered" evidence="5">
    <location>
        <begin position="1"/>
        <end position="55"/>
    </location>
</feature>
<reference evidence="6 7" key="1">
    <citation type="submission" date="2021-09" db="EMBL/GenBank/DDBJ databases">
        <title>Genomic insights and catalytic innovation underlie evolution of tropane alkaloids biosynthesis.</title>
        <authorList>
            <person name="Wang Y.-J."/>
            <person name="Tian T."/>
            <person name="Huang J.-P."/>
            <person name="Huang S.-X."/>
        </authorList>
    </citation>
    <scope>NUCLEOTIDE SEQUENCE [LARGE SCALE GENOMIC DNA]</scope>
    <source>
        <strain evidence="6">KIB-2018</strain>
        <tissue evidence="6">Leaf</tissue>
    </source>
</reference>
<dbReference type="GO" id="GO:0046983">
    <property type="term" value="F:protein dimerization activity"/>
    <property type="evidence" value="ECO:0007669"/>
    <property type="project" value="InterPro"/>
</dbReference>
<protein>
    <submittedName>
        <fullName evidence="6">Uncharacterized protein</fullName>
    </submittedName>
</protein>
<dbReference type="EMBL" id="JAIWQS010000001">
    <property type="protein sequence ID" value="KAJ8774889.1"/>
    <property type="molecule type" value="Genomic_DNA"/>
</dbReference>
<accession>A0AAV8U9S4</accession>
<comment type="caution">
    <text evidence="6">The sequence shown here is derived from an EMBL/GenBank/DDBJ whole genome shotgun (WGS) entry which is preliminary data.</text>
</comment>
<dbReference type="AlphaFoldDB" id="A0AAV8U9S4"/>
<dbReference type="PANTHER" id="PTHR33124">
    <property type="entry name" value="TRANSCRIPTION FACTOR IBH1-LIKE 1"/>
    <property type="match status" value="1"/>
</dbReference>
<dbReference type="SUPFAM" id="SSF47459">
    <property type="entry name" value="HLH, helix-loop-helix DNA-binding domain"/>
    <property type="match status" value="1"/>
</dbReference>
<proteinExistence type="predicted"/>